<evidence type="ECO:0000313" key="2">
    <source>
        <dbReference type="Proteomes" id="UP001162483"/>
    </source>
</evidence>
<proteinExistence type="predicted"/>
<organism evidence="1 2">
    <name type="scientific">Staurois parvus</name>
    <dbReference type="NCBI Taxonomy" id="386267"/>
    <lineage>
        <taxon>Eukaryota</taxon>
        <taxon>Metazoa</taxon>
        <taxon>Chordata</taxon>
        <taxon>Craniata</taxon>
        <taxon>Vertebrata</taxon>
        <taxon>Euteleostomi</taxon>
        <taxon>Amphibia</taxon>
        <taxon>Batrachia</taxon>
        <taxon>Anura</taxon>
        <taxon>Neobatrachia</taxon>
        <taxon>Ranoidea</taxon>
        <taxon>Ranidae</taxon>
        <taxon>Staurois</taxon>
    </lineage>
</organism>
<comment type="caution">
    <text evidence="1">The sequence shown here is derived from an EMBL/GenBank/DDBJ whole genome shotgun (WGS) entry which is preliminary data.</text>
</comment>
<gene>
    <name evidence="1" type="ORF">SPARVUS_LOCUS12901900</name>
</gene>
<accession>A0ABN9FW36</accession>
<keyword evidence="2" id="KW-1185">Reference proteome</keyword>
<reference evidence="1" key="1">
    <citation type="submission" date="2023-05" db="EMBL/GenBank/DDBJ databases">
        <authorList>
            <person name="Stuckert A."/>
        </authorList>
    </citation>
    <scope>NUCLEOTIDE SEQUENCE</scope>
</reference>
<evidence type="ECO:0000313" key="1">
    <source>
        <dbReference type="EMBL" id="CAI9600977.1"/>
    </source>
</evidence>
<protein>
    <submittedName>
        <fullName evidence="1">Uncharacterized protein</fullName>
    </submittedName>
</protein>
<dbReference type="Proteomes" id="UP001162483">
    <property type="component" value="Unassembled WGS sequence"/>
</dbReference>
<dbReference type="EMBL" id="CATNWA010017501">
    <property type="protein sequence ID" value="CAI9600977.1"/>
    <property type="molecule type" value="Genomic_DNA"/>
</dbReference>
<name>A0ABN9FW36_9NEOB</name>
<sequence length="21" mass="2430">MRRILCYTLILDLTLMESSAS</sequence>